<reference evidence="3" key="1">
    <citation type="submission" date="2016-11" db="EMBL/GenBank/DDBJ databases">
        <authorList>
            <person name="Varghese N."/>
            <person name="Submissions S."/>
        </authorList>
    </citation>
    <scope>NUCLEOTIDE SEQUENCE [LARGE SCALE GENOMIC DNA]</scope>
    <source>
        <strain evidence="3">DSM 26134</strain>
    </source>
</reference>
<feature type="transmembrane region" description="Helical" evidence="1">
    <location>
        <begin position="52"/>
        <end position="70"/>
    </location>
</feature>
<keyword evidence="1" id="KW-0472">Membrane</keyword>
<protein>
    <recommendedName>
        <fullName evidence="4">Anti-sigma factor</fullName>
    </recommendedName>
</protein>
<gene>
    <name evidence="2" type="ORF">SAMN04488028_11437</name>
</gene>
<evidence type="ECO:0000313" key="2">
    <source>
        <dbReference type="EMBL" id="SHK96431.1"/>
    </source>
</evidence>
<organism evidence="2 3">
    <name type="scientific">Reichenbachiella agariperforans</name>
    <dbReference type="NCBI Taxonomy" id="156994"/>
    <lineage>
        <taxon>Bacteria</taxon>
        <taxon>Pseudomonadati</taxon>
        <taxon>Bacteroidota</taxon>
        <taxon>Cytophagia</taxon>
        <taxon>Cytophagales</taxon>
        <taxon>Reichenbachiellaceae</taxon>
        <taxon>Reichenbachiella</taxon>
    </lineage>
</organism>
<evidence type="ECO:0008006" key="4">
    <source>
        <dbReference type="Google" id="ProtNLM"/>
    </source>
</evidence>
<name>A0A1M6WRZ5_REIAG</name>
<keyword evidence="1" id="KW-0812">Transmembrane</keyword>
<keyword evidence="3" id="KW-1185">Reference proteome</keyword>
<dbReference type="EMBL" id="FRAA01000014">
    <property type="protein sequence ID" value="SHK96431.1"/>
    <property type="molecule type" value="Genomic_DNA"/>
</dbReference>
<evidence type="ECO:0000256" key="1">
    <source>
        <dbReference type="SAM" id="Phobius"/>
    </source>
</evidence>
<dbReference type="Proteomes" id="UP000184474">
    <property type="component" value="Unassembled WGS sequence"/>
</dbReference>
<dbReference type="STRING" id="156994.SAMN04488028_11437"/>
<evidence type="ECO:0000313" key="3">
    <source>
        <dbReference type="Proteomes" id="UP000184474"/>
    </source>
</evidence>
<dbReference type="RefSeq" id="WP_073125671.1">
    <property type="nucleotide sequence ID" value="NZ_FRAA01000014.1"/>
</dbReference>
<keyword evidence="1" id="KW-1133">Transmembrane helix</keyword>
<proteinExistence type="predicted"/>
<dbReference type="AlphaFoldDB" id="A0A1M6WRZ5"/>
<sequence length="167" mass="19291">MERDDLKRFVEETRGAFDVHELDTDLWSGIEGKLGEAEQKHRVMSWRGVRRYVAVVLVLVVSSAGILGWLSEPSNNYERTELTEVESYYQNKIDIKVSKISALEADKQILEGLDLLDQSFMELKEDLKDNADNEEVINAMISTYQVKLQILERILDELEEKKQKIDA</sequence>
<accession>A0A1M6WRZ5</accession>